<protein>
    <submittedName>
        <fullName evidence="5">Uncharacterized protein</fullName>
    </submittedName>
</protein>
<evidence type="ECO:0000313" key="5">
    <source>
        <dbReference type="EMBL" id="CAF0733149.1"/>
    </source>
</evidence>
<feature type="repeat" description="ANK" evidence="3">
    <location>
        <begin position="301"/>
        <end position="325"/>
    </location>
</feature>
<dbReference type="PANTHER" id="PTHR24173">
    <property type="entry name" value="ANKYRIN REPEAT CONTAINING"/>
    <property type="match status" value="1"/>
</dbReference>
<feature type="repeat" description="ANK" evidence="3">
    <location>
        <begin position="134"/>
        <end position="157"/>
    </location>
</feature>
<proteinExistence type="predicted"/>
<dbReference type="Pfam" id="PF12796">
    <property type="entry name" value="Ank_2"/>
    <property type="match status" value="3"/>
</dbReference>
<feature type="region of interest" description="Disordered" evidence="4">
    <location>
        <begin position="503"/>
        <end position="614"/>
    </location>
</feature>
<feature type="compositionally biased region" description="Low complexity" evidence="4">
    <location>
        <begin position="520"/>
        <end position="533"/>
    </location>
</feature>
<dbReference type="PRINTS" id="PR01415">
    <property type="entry name" value="ANKYRIN"/>
</dbReference>
<dbReference type="Pfam" id="PF00023">
    <property type="entry name" value="Ank"/>
    <property type="match status" value="1"/>
</dbReference>
<dbReference type="InterPro" id="IPR002110">
    <property type="entry name" value="Ankyrin_rpt"/>
</dbReference>
<feature type="compositionally biased region" description="Polar residues" evidence="4">
    <location>
        <begin position="541"/>
        <end position="551"/>
    </location>
</feature>
<evidence type="ECO:0000256" key="3">
    <source>
        <dbReference type="PROSITE-ProRule" id="PRU00023"/>
    </source>
</evidence>
<evidence type="ECO:0000256" key="4">
    <source>
        <dbReference type="SAM" id="MobiDB-lite"/>
    </source>
</evidence>
<dbReference type="InterPro" id="IPR036770">
    <property type="entry name" value="Ankyrin_rpt-contain_sf"/>
</dbReference>
<gene>
    <name evidence="5" type="ORF">JYZ213_LOCUS1356</name>
    <name evidence="6" type="ORF">OXD698_LOCUS15984</name>
</gene>
<dbReference type="PANTHER" id="PTHR24173:SF74">
    <property type="entry name" value="ANKYRIN REPEAT DOMAIN-CONTAINING PROTEIN 16"/>
    <property type="match status" value="1"/>
</dbReference>
<accession>A0A813ND47</accession>
<feature type="repeat" description="ANK" evidence="3">
    <location>
        <begin position="202"/>
        <end position="234"/>
    </location>
</feature>
<feature type="compositionally biased region" description="Polar residues" evidence="4">
    <location>
        <begin position="585"/>
        <end position="597"/>
    </location>
</feature>
<dbReference type="Proteomes" id="UP000663844">
    <property type="component" value="Unassembled WGS sequence"/>
</dbReference>
<feature type="compositionally biased region" description="Basic residues" evidence="4">
    <location>
        <begin position="605"/>
        <end position="614"/>
    </location>
</feature>
<dbReference type="AlphaFoldDB" id="A0A813ND47"/>
<keyword evidence="1" id="KW-0677">Repeat</keyword>
<dbReference type="Proteomes" id="UP000663845">
    <property type="component" value="Unassembled WGS sequence"/>
</dbReference>
<feature type="compositionally biased region" description="Polar residues" evidence="4">
    <location>
        <begin position="559"/>
        <end position="578"/>
    </location>
</feature>
<dbReference type="EMBL" id="CAJNOG010000006">
    <property type="protein sequence ID" value="CAF0733149.1"/>
    <property type="molecule type" value="Genomic_DNA"/>
</dbReference>
<evidence type="ECO:0000313" key="6">
    <source>
        <dbReference type="EMBL" id="CAF3760390.1"/>
    </source>
</evidence>
<evidence type="ECO:0000256" key="2">
    <source>
        <dbReference type="ARBA" id="ARBA00023043"/>
    </source>
</evidence>
<reference evidence="5" key="1">
    <citation type="submission" date="2021-02" db="EMBL/GenBank/DDBJ databases">
        <authorList>
            <person name="Nowell W R."/>
        </authorList>
    </citation>
    <scope>NUCLEOTIDE SEQUENCE</scope>
</reference>
<dbReference type="PROSITE" id="PS50088">
    <property type="entry name" value="ANK_REPEAT"/>
    <property type="match status" value="5"/>
</dbReference>
<evidence type="ECO:0000256" key="1">
    <source>
        <dbReference type="ARBA" id="ARBA00022737"/>
    </source>
</evidence>
<feature type="repeat" description="ANK" evidence="3">
    <location>
        <begin position="168"/>
        <end position="200"/>
    </location>
</feature>
<dbReference type="EMBL" id="CAJOAZ010001075">
    <property type="protein sequence ID" value="CAF3760390.1"/>
    <property type="molecule type" value="Genomic_DNA"/>
</dbReference>
<comment type="caution">
    <text evidence="5">The sequence shown here is derived from an EMBL/GenBank/DDBJ whole genome shotgun (WGS) entry which is preliminary data.</text>
</comment>
<dbReference type="PROSITE" id="PS50297">
    <property type="entry name" value="ANK_REP_REGION"/>
    <property type="match status" value="5"/>
</dbReference>
<dbReference type="SMART" id="SM00248">
    <property type="entry name" value="ANK"/>
    <property type="match status" value="7"/>
</dbReference>
<dbReference type="SUPFAM" id="SSF48403">
    <property type="entry name" value="Ankyrin repeat"/>
    <property type="match status" value="2"/>
</dbReference>
<organism evidence="5 7">
    <name type="scientific">Adineta steineri</name>
    <dbReference type="NCBI Taxonomy" id="433720"/>
    <lineage>
        <taxon>Eukaryota</taxon>
        <taxon>Metazoa</taxon>
        <taxon>Spiralia</taxon>
        <taxon>Gnathifera</taxon>
        <taxon>Rotifera</taxon>
        <taxon>Eurotatoria</taxon>
        <taxon>Bdelloidea</taxon>
        <taxon>Adinetida</taxon>
        <taxon>Adinetidae</taxon>
        <taxon>Adineta</taxon>
    </lineage>
</organism>
<keyword evidence="2 3" id="KW-0040">ANK repeat</keyword>
<sequence length="614" mass="69075">MALAKRINRLPENENFILFAACEQGDLQTLQDYLNPLTTIDIESIRDEQHATLVHYAARYGHINILEYLIEKKHLDISQLRTELAATCAHDAAVCDQVQTLHYIFHYDQLNNKNNNNNRQSLSQKLRWNVKDEQGNTPLHLAAAYGSIRTLHYLLEHESADPRIRSYNGFQPIHYAALSGHKDCLKLLLTTAPDTVNEQTSTLLTPLYLACQYGSIDLVKILSSHGANFKLRDENGLNCLHAACQSAHLHIVQWLVEKLNANVDDIDYMNNTPLHYAAANNSEDILIYLLDKGARITKSSHGNTPLHVAAENGHQSICAILIERGGCSVITCNNSQLTPIDLANHYGFSSLANSLRLHEKSSLPSQNASANSKKIQLENATIVRLVVKKPHVNRNDASNQANENEIVKDLSTNSDFTLPKKIINPRFDISELRARVDEYEAVRRGPTTTTDGNTNVLMHSMDSFNQQNKNPRRSKLPSQTYAPWLKMGNISSEAFLHEIQNTKSKLRRTKNDISEQDETNSNSSNRRSRQSQSLGPPVMSTGRNQDMSSSNSDEDFPNHRNNTPWKPTGFQARSTVNPVSKPHQFITSASQSGSQLTEPEWKRELIKRRQNGAN</sequence>
<name>A0A813ND47_9BILA</name>
<dbReference type="Gene3D" id="1.25.40.20">
    <property type="entry name" value="Ankyrin repeat-containing domain"/>
    <property type="match status" value="3"/>
</dbReference>
<evidence type="ECO:0000313" key="7">
    <source>
        <dbReference type="Proteomes" id="UP000663845"/>
    </source>
</evidence>
<feature type="repeat" description="ANK" evidence="3">
    <location>
        <begin position="269"/>
        <end position="301"/>
    </location>
</feature>